<proteinExistence type="predicted"/>
<dbReference type="GO" id="GO:0003676">
    <property type="term" value="F:nucleic acid binding"/>
    <property type="evidence" value="ECO:0007669"/>
    <property type="project" value="InterPro"/>
</dbReference>
<dbReference type="Pfam" id="PF06250">
    <property type="entry name" value="YhcG_C"/>
    <property type="match status" value="1"/>
</dbReference>
<dbReference type="AlphaFoldDB" id="A0A3G8H3M2"/>
<dbReference type="PANTHER" id="PTHR30547:SF0">
    <property type="entry name" value="BLR8175 PROTEIN"/>
    <property type="match status" value="1"/>
</dbReference>
<evidence type="ECO:0000313" key="4">
    <source>
        <dbReference type="Proteomes" id="UP000270411"/>
    </source>
</evidence>
<dbReference type="Gene3D" id="3.40.1350.10">
    <property type="match status" value="1"/>
</dbReference>
<organism evidence="3 4">
    <name type="scientific">Cupriavidus pauculus</name>
    <dbReference type="NCBI Taxonomy" id="82633"/>
    <lineage>
        <taxon>Bacteria</taxon>
        <taxon>Pseudomonadati</taxon>
        <taxon>Pseudomonadota</taxon>
        <taxon>Betaproteobacteria</taxon>
        <taxon>Burkholderiales</taxon>
        <taxon>Burkholderiaceae</taxon>
        <taxon>Cupriavidus</taxon>
    </lineage>
</organism>
<dbReference type="InterPro" id="IPR041527">
    <property type="entry name" value="YhcG_N"/>
</dbReference>
<evidence type="ECO:0000259" key="1">
    <source>
        <dbReference type="Pfam" id="PF06250"/>
    </source>
</evidence>
<dbReference type="InterPro" id="IPR011856">
    <property type="entry name" value="tRNA_endonuc-like_dom_sf"/>
</dbReference>
<dbReference type="OrthoDB" id="9801263at2"/>
<protein>
    <submittedName>
        <fullName evidence="3">DUF1016 domain-containing protein</fullName>
    </submittedName>
</protein>
<dbReference type="InterPro" id="IPR009362">
    <property type="entry name" value="YhcG_C"/>
</dbReference>
<dbReference type="KEGG" id="cpau:EHF44_15965"/>
<evidence type="ECO:0000259" key="2">
    <source>
        <dbReference type="Pfam" id="PF17761"/>
    </source>
</evidence>
<dbReference type="EMBL" id="CP033969">
    <property type="protein sequence ID" value="AZG14800.1"/>
    <property type="molecule type" value="Genomic_DNA"/>
</dbReference>
<reference evidence="4" key="1">
    <citation type="submission" date="2018-11" db="EMBL/GenBank/DDBJ databases">
        <title>FDA dAtabase for Regulatory Grade micrObial Sequences (FDA-ARGOS): Supporting development and validation of Infectious Disease Dx tests.</title>
        <authorList>
            <person name="Goldberg B."/>
            <person name="Campos J."/>
            <person name="Tallon L."/>
            <person name="Sadzewicz L."/>
            <person name="Zhao X."/>
            <person name="Vavikolanu K."/>
            <person name="Mehta A."/>
            <person name="Aluvathingal J."/>
            <person name="Nadendla S."/>
            <person name="Geyer C."/>
            <person name="Nandy P."/>
            <person name="Yan Y."/>
            <person name="Sichtig H."/>
        </authorList>
    </citation>
    <scope>NUCLEOTIDE SEQUENCE [LARGE SCALE GENOMIC DNA]</scope>
    <source>
        <strain evidence="4">FDAARGOS_614</strain>
    </source>
</reference>
<accession>A0A3G8H3M2</accession>
<dbReference type="InterPro" id="IPR053148">
    <property type="entry name" value="PD-DEXK-like_domain"/>
</dbReference>
<dbReference type="Proteomes" id="UP000270411">
    <property type="component" value="Chromosome 1"/>
</dbReference>
<name>A0A3G8H3M2_9BURK</name>
<evidence type="ECO:0000313" key="3">
    <source>
        <dbReference type="EMBL" id="AZG14800.1"/>
    </source>
</evidence>
<dbReference type="PANTHER" id="PTHR30547">
    <property type="entry name" value="UNCHARACTERIZED PROTEIN YHCG-RELATED"/>
    <property type="match status" value="1"/>
</dbReference>
<feature type="domain" description="YhcG PDDEXK nuclease" evidence="1">
    <location>
        <begin position="178"/>
        <end position="324"/>
    </location>
</feature>
<dbReference type="Pfam" id="PF17761">
    <property type="entry name" value="DUF1016_N"/>
    <property type="match status" value="1"/>
</dbReference>
<gene>
    <name evidence="3" type="ORF">EHF44_15965</name>
</gene>
<feature type="domain" description="YhcG N-terminal" evidence="2">
    <location>
        <begin position="21"/>
        <end position="156"/>
    </location>
</feature>
<sequence>MDRMCNVPTFSAEYQMLLNSLKERVDGARQRALVAVNRELVALYWHLGNEILASQQREGLGPGLIEQLARDLRASYPDMQGFSPGNLRHMRALAQAWPEGAMAEQPAAQLPWPHLCTLLDRVSDPALREWYAGMALQHGWSRNVLAMQIDLRLHQRQGQAVNNFADCMPPARSDLARDVFKDPYIFDFVNLANDARERAVEAALTHQVTRLLLELGTGFAFVGRQYRLDVGGEEFYIDLLFYHLKLRSYVVVELKATPFRPEYAGQLGFYLAAVDAQVKLPDDQPSIGLLLCRDNNRLVAEYALRGMAQPMGVAEYQLMPELPPGLPSIAEIEARLAAEADAVDAAEEAAAQAAGPRWQ</sequence>